<dbReference type="PROSITE" id="PS51007">
    <property type="entry name" value="CYTC"/>
    <property type="match status" value="1"/>
</dbReference>
<proteinExistence type="predicted"/>
<comment type="caution">
    <text evidence="7">The sequence shown here is derived from an EMBL/GenBank/DDBJ whole genome shotgun (WGS) entry which is preliminary data.</text>
</comment>
<feature type="domain" description="Cytochrome c" evidence="6">
    <location>
        <begin position="43"/>
        <end position="131"/>
    </location>
</feature>
<protein>
    <submittedName>
        <fullName evidence="7">C-type cytochrome</fullName>
    </submittedName>
</protein>
<dbReference type="SUPFAM" id="SSF46626">
    <property type="entry name" value="Cytochrome c"/>
    <property type="match status" value="1"/>
</dbReference>
<evidence type="ECO:0000256" key="2">
    <source>
        <dbReference type="ARBA" id="ARBA00022723"/>
    </source>
</evidence>
<dbReference type="Pfam" id="PF00034">
    <property type="entry name" value="Cytochrom_C"/>
    <property type="match status" value="1"/>
</dbReference>
<keyword evidence="8" id="KW-1185">Reference proteome</keyword>
<evidence type="ECO:0000256" key="5">
    <source>
        <dbReference type="SAM" id="SignalP"/>
    </source>
</evidence>
<evidence type="ECO:0000256" key="1">
    <source>
        <dbReference type="ARBA" id="ARBA00022617"/>
    </source>
</evidence>
<organism evidence="7 8">
    <name type="scientific">Paradesertivirga mongoliensis</name>
    <dbReference type="NCBI Taxonomy" id="2100740"/>
    <lineage>
        <taxon>Bacteria</taxon>
        <taxon>Pseudomonadati</taxon>
        <taxon>Bacteroidota</taxon>
        <taxon>Sphingobacteriia</taxon>
        <taxon>Sphingobacteriales</taxon>
        <taxon>Sphingobacteriaceae</taxon>
        <taxon>Paradesertivirga</taxon>
    </lineage>
</organism>
<dbReference type="Proteomes" id="UP001597387">
    <property type="component" value="Unassembled WGS sequence"/>
</dbReference>
<feature type="chain" id="PRO_5046754880" evidence="5">
    <location>
        <begin position="20"/>
        <end position="150"/>
    </location>
</feature>
<dbReference type="PANTHER" id="PTHR35008">
    <property type="entry name" value="BLL4482 PROTEIN-RELATED"/>
    <property type="match status" value="1"/>
</dbReference>
<feature type="signal peptide" evidence="5">
    <location>
        <begin position="1"/>
        <end position="19"/>
    </location>
</feature>
<gene>
    <name evidence="7" type="ORF">ACFSJU_02600</name>
</gene>
<keyword evidence="1 4" id="KW-0349">Heme</keyword>
<evidence type="ECO:0000313" key="8">
    <source>
        <dbReference type="Proteomes" id="UP001597387"/>
    </source>
</evidence>
<evidence type="ECO:0000256" key="4">
    <source>
        <dbReference type="PROSITE-ProRule" id="PRU00433"/>
    </source>
</evidence>
<accession>A0ABW4ZI12</accession>
<evidence type="ECO:0000259" key="6">
    <source>
        <dbReference type="PROSITE" id="PS51007"/>
    </source>
</evidence>
<dbReference type="InterPro" id="IPR009056">
    <property type="entry name" value="Cyt_c-like_dom"/>
</dbReference>
<evidence type="ECO:0000313" key="7">
    <source>
        <dbReference type="EMBL" id="MFD2161262.1"/>
    </source>
</evidence>
<keyword evidence="3 4" id="KW-0408">Iron</keyword>
<dbReference type="InterPro" id="IPR051459">
    <property type="entry name" value="Cytochrome_c-type_DH"/>
</dbReference>
<sequence>MKRISLTLLIISVFISVIAQTKKPVAKKPASKANAASAAVSPAVMERGKVVYNTYCVACHQPDGGGVPSMNAPIVKTPHVLGAKPALIDIILKGMQGVDILGESYSNVMPAHNFLTNQQIADVLTYVRNNFGNKASGVTAAEVAAVRNKK</sequence>
<evidence type="ECO:0000256" key="3">
    <source>
        <dbReference type="ARBA" id="ARBA00023004"/>
    </source>
</evidence>
<keyword evidence="5" id="KW-0732">Signal</keyword>
<reference evidence="8" key="1">
    <citation type="journal article" date="2019" name="Int. J. Syst. Evol. Microbiol.">
        <title>The Global Catalogue of Microorganisms (GCM) 10K type strain sequencing project: providing services to taxonomists for standard genome sequencing and annotation.</title>
        <authorList>
            <consortium name="The Broad Institute Genomics Platform"/>
            <consortium name="The Broad Institute Genome Sequencing Center for Infectious Disease"/>
            <person name="Wu L."/>
            <person name="Ma J."/>
        </authorList>
    </citation>
    <scope>NUCLEOTIDE SEQUENCE [LARGE SCALE GENOMIC DNA]</scope>
    <source>
        <strain evidence="8">KCTC 42217</strain>
    </source>
</reference>
<dbReference type="RefSeq" id="WP_255899787.1">
    <property type="nucleotide sequence ID" value="NZ_JAFMZO010000001.1"/>
</dbReference>
<dbReference type="InterPro" id="IPR036909">
    <property type="entry name" value="Cyt_c-like_dom_sf"/>
</dbReference>
<keyword evidence="2 4" id="KW-0479">Metal-binding</keyword>
<dbReference type="Gene3D" id="1.10.760.10">
    <property type="entry name" value="Cytochrome c-like domain"/>
    <property type="match status" value="1"/>
</dbReference>
<dbReference type="EMBL" id="JBHUHZ010000001">
    <property type="protein sequence ID" value="MFD2161262.1"/>
    <property type="molecule type" value="Genomic_DNA"/>
</dbReference>
<dbReference type="PANTHER" id="PTHR35008:SF8">
    <property type="entry name" value="ALCOHOL DEHYDROGENASE CYTOCHROME C SUBUNIT"/>
    <property type="match status" value="1"/>
</dbReference>
<name>A0ABW4ZI12_9SPHI</name>